<feature type="domain" description="Peptidase M14" evidence="12">
    <location>
        <begin position="58"/>
        <end position="360"/>
    </location>
</feature>
<dbReference type="InterPro" id="IPR057247">
    <property type="entry name" value="CARBOXYPEPT_ZN_2"/>
</dbReference>
<dbReference type="FunFam" id="3.40.630.10:FF:000026">
    <property type="entry name" value="Carboxypeptidase D"/>
    <property type="match status" value="1"/>
</dbReference>
<dbReference type="RefSeq" id="XP_066915940.1">
    <property type="nucleotide sequence ID" value="XM_067059839.1"/>
</dbReference>
<keyword evidence="3" id="KW-0645">Protease</keyword>
<evidence type="ECO:0000313" key="13">
    <source>
        <dbReference type="EnsemblMetazoa" id="CLYHEMP018466.2"/>
    </source>
</evidence>
<dbReference type="PROSITE" id="PS00133">
    <property type="entry name" value="CARBOXYPEPT_ZN_2"/>
    <property type="match status" value="2"/>
</dbReference>
<organism evidence="13 14">
    <name type="scientific">Clytia hemisphaerica</name>
    <dbReference type="NCBI Taxonomy" id="252671"/>
    <lineage>
        <taxon>Eukaryota</taxon>
        <taxon>Metazoa</taxon>
        <taxon>Cnidaria</taxon>
        <taxon>Hydrozoa</taxon>
        <taxon>Hydroidolina</taxon>
        <taxon>Leptothecata</taxon>
        <taxon>Obeliida</taxon>
        <taxon>Clytiidae</taxon>
        <taxon>Clytia</taxon>
    </lineage>
</organism>
<evidence type="ECO:0000256" key="3">
    <source>
        <dbReference type="ARBA" id="ARBA00022645"/>
    </source>
</evidence>
<dbReference type="FunFam" id="3.40.630.10:FF:000043">
    <property type="entry name" value="Carboxypeptidase D"/>
    <property type="match status" value="1"/>
</dbReference>
<dbReference type="InterPro" id="IPR057246">
    <property type="entry name" value="CARBOXYPEPT_ZN_1"/>
</dbReference>
<accession>A0A7M5X6U3</accession>
<dbReference type="SUPFAM" id="SSF53187">
    <property type="entry name" value="Zn-dependent exopeptidases"/>
    <property type="match status" value="3"/>
</dbReference>
<dbReference type="Pfam" id="PF00246">
    <property type="entry name" value="Peptidase_M14"/>
    <property type="match status" value="4"/>
</dbReference>
<dbReference type="GO" id="GO:0016485">
    <property type="term" value="P:protein processing"/>
    <property type="evidence" value="ECO:0007669"/>
    <property type="project" value="TreeGrafter"/>
</dbReference>
<dbReference type="SUPFAM" id="SSF49464">
    <property type="entry name" value="Carboxypeptidase regulatory domain-like"/>
    <property type="match status" value="3"/>
</dbReference>
<feature type="compositionally biased region" description="Low complexity" evidence="9">
    <location>
        <begin position="444"/>
        <end position="513"/>
    </location>
</feature>
<dbReference type="PROSITE" id="PS00132">
    <property type="entry name" value="CARBOXYPEPT_ZN_1"/>
    <property type="match status" value="2"/>
</dbReference>
<sequence>MNWLNIKILFCLLVLFFETAFLHAKNGAFQNNLRFDLLQRARRSANTTNDCQSSDMIHYEKYDELTRILKCYHKKYPDITKMGSIGKSVQGRELWYMQITDKPGEIEEGEPMFKYVGNMHGDEVISRQILIYLIQYLCDSYSTDRRVKKIVDSTNIFILPSMNPDGFELAKEGSCGYMYTGRGLPSGRENANNKDLNRNFPDQFTNWDKFKLKSAEPETRNMMRWIYKNPFVLSANLHGGSVVASYPFDDNKQMKDKVYSKSPDDAFFRHLALSYAKHNPIMKTGKPNCPHSNGESFKNGITNGAKWYNVPGGMQDFNYLISNCLEITVELSCCKYPHAKELKKEWGNNKESLLTYIEQVHRGIKGKVVDENGKPVAKALVNIKGIDHPIKSIKNGDYWRLLLPGSYLVNVSAHGYETEVRQVNVGERLATKLDFTLQKSVPTTTVVTTSERSTRSITASTTTPLASTTAVEKTVAQTEEPTAAPTTVSQTTSTSTTKPSTSPSPTKKPSNPSGFKYHDYDSMTKYFFQHQEKFPDLVKIHNLGTVKGRNLRCLEITNDVGKSDPTKANIALIAGLHGYDAIGREILMMFLHSLTKGHTEKKARVKKLLESTSIHIVPMVLSNEMDLAVEGDCNGEKFPENAHDVHNKFNINKKGDDPAEVNIVKDWMNSKPFLFSAVVEGGDMVVTYPPNTEVFGDHRIKGHKTIDDELLRSLSVEYSVHNKKIYSGKGCNGSGRNRGISSGIDWKNEKNTLGDYLYRTKDSLLVNIHLSCCRNPQPSEVNGIWNDNKESLMRFAERAFSRIYGKVVNSNGADVIDAVVKFSGTKVVANVSAITGHYQKYLLPRQYVVTADHHSLDMVSHDVMITGKTPVRQDFTLYEKPQYKHHKYDDLVKHLNDLTQQCPNITRLSSMGKSREGKDLWVLEFSGNPGKPQAGKPEFAYIAGIHGNELVGRELILLLARHLCLGYGKEEHITQLVNHTRIHLIPLMNPDGAENAVEGSCSSTVGQNNAAGVDLATDFPVDKDDHSKPTQPETKALFKWLQNKTSLVYATLHSGSLVVGYPYSERWSVDSDFSPTADDDIFRAISQSYSKDHPTMSNGEPFCPGKEVHRKFKDGVVNMATWKGHSMPMLDYNYVTNKGIGFAIFTGCCKAPGSEQLDRIWKNHKKAMLKFMKWTHRGVKGFVYDRTSKKALEGATIQIKGRDFQTTTSNFGDFWRILTPGSYKITALAEGYQPKNFEIKVDSDAESPTEIVFSLDKSGIVRVSGIIFLALIASCVLVFLLMLFLLSRVCHWQKRGRKYGKNGFIPLSDVDEDEKPGRTKKSGNGKIGGNAVFLEESELSDDEEEVVFSDHEFGIMKS</sequence>
<feature type="signal peptide" evidence="11">
    <location>
        <begin position="1"/>
        <end position="24"/>
    </location>
</feature>
<name>A0A7M5X6U3_9CNID</name>
<feature type="domain" description="Peptidase M14" evidence="12">
    <location>
        <begin position="516"/>
        <end position="799"/>
    </location>
</feature>
<dbReference type="GO" id="GO:0008270">
    <property type="term" value="F:zinc ion binding"/>
    <property type="evidence" value="ECO:0007669"/>
    <property type="project" value="InterPro"/>
</dbReference>
<dbReference type="EnsemblMetazoa" id="CLYHEMT018466.1">
    <property type="protein sequence ID" value="CLYHEMP018466.1"/>
    <property type="gene ID" value="CLYHEMG018466"/>
</dbReference>
<dbReference type="Gene3D" id="2.60.40.1120">
    <property type="entry name" value="Carboxypeptidase-like, regulatory domain"/>
    <property type="match status" value="3"/>
</dbReference>
<dbReference type="PANTHER" id="PTHR11532:SF57">
    <property type="entry name" value="CARBOXYPEPTIDASE D, B"/>
    <property type="match status" value="1"/>
</dbReference>
<keyword evidence="6" id="KW-0862">Zinc</keyword>
<dbReference type="Pfam" id="PF13620">
    <property type="entry name" value="CarboxypepD_reg"/>
    <property type="match status" value="2"/>
</dbReference>
<dbReference type="PRINTS" id="PR00765">
    <property type="entry name" value="CRBOXYPTASEA"/>
</dbReference>
<evidence type="ECO:0000313" key="14">
    <source>
        <dbReference type="Proteomes" id="UP000594262"/>
    </source>
</evidence>
<feature type="transmembrane region" description="Helical" evidence="10">
    <location>
        <begin position="1266"/>
        <end position="1287"/>
    </location>
</feature>
<evidence type="ECO:0000256" key="9">
    <source>
        <dbReference type="SAM" id="MobiDB-lite"/>
    </source>
</evidence>
<evidence type="ECO:0000256" key="4">
    <source>
        <dbReference type="ARBA" id="ARBA00022723"/>
    </source>
</evidence>
<feature type="chain" id="PRO_5036401253" description="Peptidase M14 domain-containing protein" evidence="11">
    <location>
        <begin position="25"/>
        <end position="1358"/>
    </location>
</feature>
<keyword evidence="5" id="KW-0378">Hydrolase</keyword>
<dbReference type="GO" id="GO:0006518">
    <property type="term" value="P:peptide metabolic process"/>
    <property type="evidence" value="ECO:0007669"/>
    <property type="project" value="TreeGrafter"/>
</dbReference>
<keyword evidence="10" id="KW-0472">Membrane</keyword>
<evidence type="ECO:0000256" key="7">
    <source>
        <dbReference type="ARBA" id="ARBA00023180"/>
    </source>
</evidence>
<dbReference type="PROSITE" id="PS52035">
    <property type="entry name" value="PEPTIDASE_M14"/>
    <property type="match status" value="3"/>
</dbReference>
<protein>
    <recommendedName>
        <fullName evidence="12">Peptidase M14 domain-containing protein</fullName>
    </recommendedName>
</protein>
<dbReference type="CDD" id="cd11308">
    <property type="entry name" value="Peptidase_M14NE-CP-C_like"/>
    <property type="match status" value="2"/>
</dbReference>
<keyword evidence="3" id="KW-0121">Carboxypeptidase</keyword>
<evidence type="ECO:0000256" key="5">
    <source>
        <dbReference type="ARBA" id="ARBA00022801"/>
    </source>
</evidence>
<evidence type="ECO:0000256" key="11">
    <source>
        <dbReference type="SAM" id="SignalP"/>
    </source>
</evidence>
<evidence type="ECO:0000256" key="8">
    <source>
        <dbReference type="PROSITE-ProRule" id="PRU01379"/>
    </source>
</evidence>
<dbReference type="SMART" id="SM00631">
    <property type="entry name" value="Zn_pept"/>
    <property type="match status" value="2"/>
</dbReference>
<keyword evidence="10" id="KW-1133">Transmembrane helix</keyword>
<proteinExistence type="inferred from homology"/>
<dbReference type="Proteomes" id="UP000594262">
    <property type="component" value="Unplaced"/>
</dbReference>
<dbReference type="InterPro" id="IPR050753">
    <property type="entry name" value="Peptidase_M14_domain"/>
</dbReference>
<keyword evidence="7" id="KW-0325">Glycoprotein</keyword>
<evidence type="ECO:0000256" key="10">
    <source>
        <dbReference type="SAM" id="Phobius"/>
    </source>
</evidence>
<keyword evidence="11" id="KW-0732">Signal</keyword>
<dbReference type="EnsemblMetazoa" id="CLYHEMT018466.2">
    <property type="protein sequence ID" value="CLYHEMP018466.2"/>
    <property type="gene ID" value="CLYHEMG018466"/>
</dbReference>
<feature type="active site" description="Proton donor/acceptor" evidence="8">
    <location>
        <position position="330"/>
    </location>
</feature>
<dbReference type="InterPro" id="IPR000834">
    <property type="entry name" value="Peptidase_M14"/>
</dbReference>
<comment type="similarity">
    <text evidence="2 8">Belongs to the peptidase M14 family.</text>
</comment>
<dbReference type="GeneID" id="136803089"/>
<dbReference type="OrthoDB" id="10249045at2759"/>
<reference evidence="13" key="1">
    <citation type="submission" date="2021-01" db="UniProtKB">
        <authorList>
            <consortium name="EnsemblMetazoa"/>
        </authorList>
    </citation>
    <scope>IDENTIFICATION</scope>
</reference>
<feature type="region of interest" description="Disordered" evidence="9">
    <location>
        <begin position="444"/>
        <end position="515"/>
    </location>
</feature>
<evidence type="ECO:0000256" key="1">
    <source>
        <dbReference type="ARBA" id="ARBA00001947"/>
    </source>
</evidence>
<keyword evidence="14" id="KW-1185">Reference proteome</keyword>
<feature type="domain" description="Peptidase M14" evidence="12">
    <location>
        <begin position="884"/>
        <end position="1175"/>
    </location>
</feature>
<evidence type="ECO:0000259" key="12">
    <source>
        <dbReference type="PROSITE" id="PS52035"/>
    </source>
</evidence>
<evidence type="ECO:0000256" key="6">
    <source>
        <dbReference type="ARBA" id="ARBA00022833"/>
    </source>
</evidence>
<comment type="cofactor">
    <cofactor evidence="1">
        <name>Zn(2+)</name>
        <dbReference type="ChEBI" id="CHEBI:29105"/>
    </cofactor>
</comment>
<dbReference type="GO" id="GO:0004181">
    <property type="term" value="F:metallocarboxypeptidase activity"/>
    <property type="evidence" value="ECO:0007669"/>
    <property type="project" value="InterPro"/>
</dbReference>
<keyword evidence="4" id="KW-0479">Metal-binding</keyword>
<dbReference type="CDD" id="cd03868">
    <property type="entry name" value="M14_CPD_I"/>
    <property type="match status" value="1"/>
</dbReference>
<dbReference type="Gene3D" id="3.40.630.10">
    <property type="entry name" value="Zn peptidases"/>
    <property type="match status" value="3"/>
</dbReference>
<comment type="caution">
    <text evidence="8">Lacks conserved residue(s) required for the propagation of feature annotation.</text>
</comment>
<keyword evidence="10" id="KW-0812">Transmembrane</keyword>
<dbReference type="InterPro" id="IPR008969">
    <property type="entry name" value="CarboxyPept-like_regulatory"/>
</dbReference>
<dbReference type="PANTHER" id="PTHR11532">
    <property type="entry name" value="PROTEASE M14 CARBOXYPEPTIDASE"/>
    <property type="match status" value="1"/>
</dbReference>
<dbReference type="GO" id="GO:0005615">
    <property type="term" value="C:extracellular space"/>
    <property type="evidence" value="ECO:0007669"/>
    <property type="project" value="TreeGrafter"/>
</dbReference>
<evidence type="ECO:0000256" key="2">
    <source>
        <dbReference type="ARBA" id="ARBA00005988"/>
    </source>
</evidence>